<comment type="caution">
    <text evidence="2">The sequence shown here is derived from an EMBL/GenBank/DDBJ whole genome shotgun (WGS) entry which is preliminary data.</text>
</comment>
<proteinExistence type="predicted"/>
<sequence>MECMTDGGFKGKIIPSQTTFVVISSGIQGTYSRCDRKIRNEGAEGSLRTLRMAHPPRPNDFLDKSKIVWQTKRPEIFVGRHPEGAAHSPQTGGPSERIVKTNFETPEKSSAF</sequence>
<gene>
    <name evidence="2" type="ORF">TNCT_66561</name>
</gene>
<dbReference type="EMBL" id="BMAO01014176">
    <property type="protein sequence ID" value="GFQ93311.1"/>
    <property type="molecule type" value="Genomic_DNA"/>
</dbReference>
<keyword evidence="3" id="KW-1185">Reference proteome</keyword>
<evidence type="ECO:0000256" key="1">
    <source>
        <dbReference type="SAM" id="MobiDB-lite"/>
    </source>
</evidence>
<protein>
    <submittedName>
        <fullName evidence="2">Uncharacterized protein</fullName>
    </submittedName>
</protein>
<evidence type="ECO:0000313" key="3">
    <source>
        <dbReference type="Proteomes" id="UP000887116"/>
    </source>
</evidence>
<name>A0A8X6G0S3_TRICU</name>
<feature type="region of interest" description="Disordered" evidence="1">
    <location>
        <begin position="78"/>
        <end position="112"/>
    </location>
</feature>
<dbReference type="AlphaFoldDB" id="A0A8X6G0S3"/>
<organism evidence="2 3">
    <name type="scientific">Trichonephila clavata</name>
    <name type="common">Joro spider</name>
    <name type="synonym">Nephila clavata</name>
    <dbReference type="NCBI Taxonomy" id="2740835"/>
    <lineage>
        <taxon>Eukaryota</taxon>
        <taxon>Metazoa</taxon>
        <taxon>Ecdysozoa</taxon>
        <taxon>Arthropoda</taxon>
        <taxon>Chelicerata</taxon>
        <taxon>Arachnida</taxon>
        <taxon>Araneae</taxon>
        <taxon>Araneomorphae</taxon>
        <taxon>Entelegynae</taxon>
        <taxon>Araneoidea</taxon>
        <taxon>Nephilidae</taxon>
        <taxon>Trichonephila</taxon>
    </lineage>
</organism>
<evidence type="ECO:0000313" key="2">
    <source>
        <dbReference type="EMBL" id="GFQ93311.1"/>
    </source>
</evidence>
<accession>A0A8X6G0S3</accession>
<reference evidence="2" key="1">
    <citation type="submission" date="2020-07" db="EMBL/GenBank/DDBJ databases">
        <title>Multicomponent nature underlies the extraordinary mechanical properties of spider dragline silk.</title>
        <authorList>
            <person name="Kono N."/>
            <person name="Nakamura H."/>
            <person name="Mori M."/>
            <person name="Yoshida Y."/>
            <person name="Ohtoshi R."/>
            <person name="Malay A.D."/>
            <person name="Moran D.A.P."/>
            <person name="Tomita M."/>
            <person name="Numata K."/>
            <person name="Arakawa K."/>
        </authorList>
    </citation>
    <scope>NUCLEOTIDE SEQUENCE</scope>
</reference>
<dbReference type="Proteomes" id="UP000887116">
    <property type="component" value="Unassembled WGS sequence"/>
</dbReference>